<dbReference type="UniPathway" id="UPA00031">
    <property type="reaction ID" value="UER00012"/>
</dbReference>
<comment type="pathway">
    <text evidence="2 11">Amino-acid biosynthesis; L-histidine biosynthesis; L-histidine from 5-phospho-alpha-D-ribose 1-diphosphate: step 7/9.</text>
</comment>
<dbReference type="RefSeq" id="WP_126806300.1">
    <property type="nucleotide sequence ID" value="NZ_PIPP01000002.1"/>
</dbReference>
<dbReference type="EC" id="2.6.1.9" evidence="11"/>
<comment type="catalytic activity">
    <reaction evidence="10 11">
        <text>L-histidinol phosphate + 2-oxoglutarate = 3-(imidazol-4-yl)-2-oxopropyl phosphate + L-glutamate</text>
        <dbReference type="Rhea" id="RHEA:23744"/>
        <dbReference type="ChEBI" id="CHEBI:16810"/>
        <dbReference type="ChEBI" id="CHEBI:29985"/>
        <dbReference type="ChEBI" id="CHEBI:57766"/>
        <dbReference type="ChEBI" id="CHEBI:57980"/>
        <dbReference type="EC" id="2.6.1.9"/>
    </reaction>
</comment>
<evidence type="ECO:0000256" key="2">
    <source>
        <dbReference type="ARBA" id="ARBA00005011"/>
    </source>
</evidence>
<organism evidence="13 14">
    <name type="scientific">Aliidiomarina shirensis</name>
    <dbReference type="NCBI Taxonomy" id="1048642"/>
    <lineage>
        <taxon>Bacteria</taxon>
        <taxon>Pseudomonadati</taxon>
        <taxon>Pseudomonadota</taxon>
        <taxon>Gammaproteobacteria</taxon>
        <taxon>Alteromonadales</taxon>
        <taxon>Idiomarinaceae</taxon>
        <taxon>Aliidiomarina</taxon>
    </lineage>
</organism>
<comment type="caution">
    <text evidence="13">The sequence shown here is derived from an EMBL/GenBank/DDBJ whole genome shotgun (WGS) entry which is preliminary data.</text>
</comment>
<dbReference type="InterPro" id="IPR015422">
    <property type="entry name" value="PyrdxlP-dep_Trfase_small"/>
</dbReference>
<evidence type="ECO:0000259" key="12">
    <source>
        <dbReference type="Pfam" id="PF00155"/>
    </source>
</evidence>
<evidence type="ECO:0000256" key="10">
    <source>
        <dbReference type="ARBA" id="ARBA00047481"/>
    </source>
</evidence>
<dbReference type="Proteomes" id="UP000286934">
    <property type="component" value="Unassembled WGS sequence"/>
</dbReference>
<evidence type="ECO:0000256" key="4">
    <source>
        <dbReference type="ARBA" id="ARBA00011738"/>
    </source>
</evidence>
<keyword evidence="14" id="KW-1185">Reference proteome</keyword>
<dbReference type="PROSITE" id="PS00599">
    <property type="entry name" value="AA_TRANSFER_CLASS_2"/>
    <property type="match status" value="1"/>
</dbReference>
<evidence type="ECO:0000256" key="11">
    <source>
        <dbReference type="HAMAP-Rule" id="MF_01023"/>
    </source>
</evidence>
<dbReference type="Pfam" id="PF00155">
    <property type="entry name" value="Aminotran_1_2"/>
    <property type="match status" value="1"/>
</dbReference>
<dbReference type="AlphaFoldDB" id="A0A432WTX6"/>
<proteinExistence type="inferred from homology"/>
<comment type="subunit">
    <text evidence="4 11">Homodimer.</text>
</comment>
<dbReference type="CDD" id="cd00609">
    <property type="entry name" value="AAT_like"/>
    <property type="match status" value="1"/>
</dbReference>
<evidence type="ECO:0000256" key="5">
    <source>
        <dbReference type="ARBA" id="ARBA00022576"/>
    </source>
</evidence>
<dbReference type="PANTHER" id="PTHR42885:SF2">
    <property type="entry name" value="HISTIDINOL-PHOSPHATE AMINOTRANSFERASE"/>
    <property type="match status" value="1"/>
</dbReference>
<dbReference type="InterPro" id="IPR004839">
    <property type="entry name" value="Aminotransferase_I/II_large"/>
</dbReference>
<dbReference type="OrthoDB" id="9813612at2"/>
<dbReference type="InterPro" id="IPR005861">
    <property type="entry name" value="HisP_aminotrans"/>
</dbReference>
<dbReference type="GO" id="GO:0030170">
    <property type="term" value="F:pyridoxal phosphate binding"/>
    <property type="evidence" value="ECO:0007669"/>
    <property type="project" value="InterPro"/>
</dbReference>
<dbReference type="PANTHER" id="PTHR42885">
    <property type="entry name" value="HISTIDINOL-PHOSPHATE AMINOTRANSFERASE-RELATED"/>
    <property type="match status" value="1"/>
</dbReference>
<reference evidence="14" key="1">
    <citation type="journal article" date="2018" name="Front. Microbiol.">
        <title>Genome-Based Analysis Reveals the Taxonomy and Diversity of the Family Idiomarinaceae.</title>
        <authorList>
            <person name="Liu Y."/>
            <person name="Lai Q."/>
            <person name="Shao Z."/>
        </authorList>
    </citation>
    <scope>NUCLEOTIDE SEQUENCE [LARGE SCALE GENOMIC DNA]</scope>
    <source>
        <strain evidence="14">AIS</strain>
    </source>
</reference>
<gene>
    <name evidence="11 13" type="primary">hisC</name>
    <name evidence="13" type="ORF">CWE13_04500</name>
</gene>
<dbReference type="InterPro" id="IPR001917">
    <property type="entry name" value="Aminotrans_II_pyridoxalP_BS"/>
</dbReference>
<dbReference type="Gene3D" id="3.90.1150.10">
    <property type="entry name" value="Aspartate Aminotransferase, domain 1"/>
    <property type="match status" value="1"/>
</dbReference>
<keyword evidence="5 11" id="KW-0032">Aminotransferase</keyword>
<evidence type="ECO:0000313" key="14">
    <source>
        <dbReference type="Proteomes" id="UP000286934"/>
    </source>
</evidence>
<comment type="cofactor">
    <cofactor evidence="1 11">
        <name>pyridoxal 5'-phosphate</name>
        <dbReference type="ChEBI" id="CHEBI:597326"/>
    </cofactor>
</comment>
<dbReference type="NCBIfam" id="TIGR01141">
    <property type="entry name" value="hisC"/>
    <property type="match status" value="1"/>
</dbReference>
<keyword evidence="9 11" id="KW-0368">Histidine biosynthesis</keyword>
<name>A0A432WTX6_9GAMM</name>
<dbReference type="EMBL" id="PIPP01000002">
    <property type="protein sequence ID" value="RUO37230.1"/>
    <property type="molecule type" value="Genomic_DNA"/>
</dbReference>
<dbReference type="InterPro" id="IPR015424">
    <property type="entry name" value="PyrdxlP-dep_Trfase"/>
</dbReference>
<evidence type="ECO:0000256" key="7">
    <source>
        <dbReference type="ARBA" id="ARBA00022679"/>
    </source>
</evidence>
<dbReference type="SUPFAM" id="SSF53383">
    <property type="entry name" value="PLP-dependent transferases"/>
    <property type="match status" value="1"/>
</dbReference>
<accession>A0A432WTX6</accession>
<dbReference type="InterPro" id="IPR015421">
    <property type="entry name" value="PyrdxlP-dep_Trfase_major"/>
</dbReference>
<evidence type="ECO:0000256" key="8">
    <source>
        <dbReference type="ARBA" id="ARBA00022898"/>
    </source>
</evidence>
<keyword evidence="8 11" id="KW-0663">Pyridoxal phosphate</keyword>
<evidence type="ECO:0000313" key="13">
    <source>
        <dbReference type="EMBL" id="RUO37230.1"/>
    </source>
</evidence>
<dbReference type="GO" id="GO:0004400">
    <property type="term" value="F:histidinol-phosphate transaminase activity"/>
    <property type="evidence" value="ECO:0007669"/>
    <property type="project" value="UniProtKB-UniRule"/>
</dbReference>
<comment type="similarity">
    <text evidence="3 11">Belongs to the class-II pyridoxal-phosphate-dependent aminotransferase family. Histidinol-phosphate aminotransferase subfamily.</text>
</comment>
<evidence type="ECO:0000256" key="1">
    <source>
        <dbReference type="ARBA" id="ARBA00001933"/>
    </source>
</evidence>
<dbReference type="Gene3D" id="3.40.640.10">
    <property type="entry name" value="Type I PLP-dependent aspartate aminotransferase-like (Major domain)"/>
    <property type="match status" value="1"/>
</dbReference>
<protein>
    <recommendedName>
        <fullName evidence="11">Histidinol-phosphate aminotransferase</fullName>
        <ecNumber evidence="11">2.6.1.9</ecNumber>
    </recommendedName>
    <alternativeName>
        <fullName evidence="11">Imidazole acetol-phosphate transaminase</fullName>
    </alternativeName>
</protein>
<keyword evidence="7 11" id="KW-0808">Transferase</keyword>
<dbReference type="HAMAP" id="MF_01023">
    <property type="entry name" value="HisC_aminotrans_2"/>
    <property type="match status" value="1"/>
</dbReference>
<dbReference type="GO" id="GO:0000105">
    <property type="term" value="P:L-histidine biosynthetic process"/>
    <property type="evidence" value="ECO:0007669"/>
    <property type="project" value="UniProtKB-UniRule"/>
</dbReference>
<sequence length="404" mass="44371">MSANDTQSNFVQALLREHLQSFTPYASARRSMSGGNLWLNANESPYGRSYQVATEDLNRYPDFQNKGLNQAYANYAGVKANQLISHRGSDESIELLIRSFCEPGCDKILICPPTYGMYAISASINHNETVVVPLQEKTWQLDLDAIQTALDEAAGSIKVVFLCNPSNPLGNALREQDMLAVLEMCRGRALVVSDEAYVEFAEASQTSEVKAEKTGSPASNSASTVSMVRYLDNYENLVVMRTLSKAFGLAGIRVGFTIGSENLINALLPILAPYPLPDVSVQIASQALQLDNLISTRQNTFETVSERDLLAAQLKQLDYVNAVYPSVTNFILIQVEDAQALIQYCIDAGVLLRNQSNQIGLEQVVRITVGSPEENVQLLSLLKQYQPNDSMLKNAVGTKKTEAK</sequence>
<keyword evidence="6 11" id="KW-0028">Amino-acid biosynthesis</keyword>
<evidence type="ECO:0000256" key="9">
    <source>
        <dbReference type="ARBA" id="ARBA00023102"/>
    </source>
</evidence>
<evidence type="ECO:0000256" key="3">
    <source>
        <dbReference type="ARBA" id="ARBA00007970"/>
    </source>
</evidence>
<feature type="modified residue" description="N6-(pyridoxal phosphate)lysine" evidence="11">
    <location>
        <position position="245"/>
    </location>
</feature>
<evidence type="ECO:0000256" key="6">
    <source>
        <dbReference type="ARBA" id="ARBA00022605"/>
    </source>
</evidence>
<feature type="domain" description="Aminotransferase class I/classII large" evidence="12">
    <location>
        <begin position="51"/>
        <end position="378"/>
    </location>
</feature>